<keyword evidence="1" id="KW-0238">DNA-binding</keyword>
<accession>A0A1S8JSJ4</accession>
<evidence type="ECO:0000313" key="2">
    <source>
        <dbReference type="Proteomes" id="UP000191171"/>
    </source>
</evidence>
<dbReference type="InterPro" id="IPR013199">
    <property type="entry name" value="HTH_Mga_DNA-bd_dom"/>
</dbReference>
<dbReference type="EMBL" id="MVGJ01000021">
    <property type="protein sequence ID" value="OOL83246.1"/>
    <property type="molecule type" value="Genomic_DNA"/>
</dbReference>
<evidence type="ECO:0000313" key="1">
    <source>
        <dbReference type="EMBL" id="OOL83246.1"/>
    </source>
</evidence>
<reference evidence="1 2" key="1">
    <citation type="submission" date="2017-02" db="EMBL/GenBank/DDBJ databases">
        <title>Clonality and virulence of isolates of VRE in Hematopoietic Stem Cell Transplanted (HSCT) patients.</title>
        <authorList>
            <person name="Marchi A.P."/>
            <person name="Martins R.C."/>
            <person name="Marie S.K."/>
            <person name="Levin A.S."/>
            <person name="Costa S.F."/>
        </authorList>
    </citation>
    <scope>NUCLEOTIDE SEQUENCE [LARGE SCALE GENOMIC DNA]</scope>
    <source>
        <strain evidence="1 2">LIM1759</strain>
    </source>
</reference>
<comment type="caution">
    <text evidence="1">The sequence shown here is derived from an EMBL/GenBank/DDBJ whole genome shotgun (WGS) entry which is preliminary data.</text>
</comment>
<dbReference type="Proteomes" id="UP000191171">
    <property type="component" value="Unassembled WGS sequence"/>
</dbReference>
<protein>
    <submittedName>
        <fullName evidence="1">DNA-binding protein</fullName>
    </submittedName>
</protein>
<sequence length="499" mass="59068">MISKRKHVIIFPILCKKIQGGGSTMIEEYIEKNILRQLFLCGQFYVNKEVNLEKLSNLLHVCKTTLLNDINNIKKEFEEQIAYTHREKDRYTLYFSEHIPRCKIMQQLSQNSLFLKTCLLYLEEDEPDYLQLTECEFISVSKAYSLKKQVLAYFNDCGIEIDRYSPRFTEMERRLLLLNVSYRLGGFNSWELPESFFERADRFIESVTENSGRFYDKENKEILSIGFAISFLRQQVCAVTIDSKFIEEIKKRPIYNYVESAWENTDFQTYYKKEEFAFILTLFNLCNYGFHSYQLIAEDFQQLHQVFIDNTPEIKELVATFESHFNQELFGNQPFERALIHLMRSAWDNYQLFMPEKFYLLNEEQTNLYKEVQTIFSSWSSQLPYDLRLNPNCMRAFVIELSGILRLTKEHLTIYIVTNSDVHYLIYREALEAVTTFDFQVAPTIYSSISDIKKYAQQSSNRVLCERTLYTPDAVQYENIIPISINTIDRAIISAVQNK</sequence>
<dbReference type="Pfam" id="PF08280">
    <property type="entry name" value="HTH_Mga"/>
    <property type="match status" value="1"/>
</dbReference>
<dbReference type="AlphaFoldDB" id="A0A1S8JSJ4"/>
<name>A0A1S8JSJ4_ENTFC</name>
<proteinExistence type="predicted"/>
<dbReference type="GO" id="GO:0003677">
    <property type="term" value="F:DNA binding"/>
    <property type="evidence" value="ECO:0007669"/>
    <property type="project" value="UniProtKB-KW"/>
</dbReference>
<organism evidence="1 2">
    <name type="scientific">Enterococcus faecium</name>
    <name type="common">Streptococcus faecium</name>
    <dbReference type="NCBI Taxonomy" id="1352"/>
    <lineage>
        <taxon>Bacteria</taxon>
        <taxon>Bacillati</taxon>
        <taxon>Bacillota</taxon>
        <taxon>Bacilli</taxon>
        <taxon>Lactobacillales</taxon>
        <taxon>Enterococcaceae</taxon>
        <taxon>Enterococcus</taxon>
    </lineage>
</organism>
<gene>
    <name evidence="1" type="ORF">B1P95_05010</name>
</gene>